<dbReference type="InterPro" id="IPR011642">
    <property type="entry name" value="Gate_dom"/>
</dbReference>
<feature type="transmembrane region" description="Helical" evidence="1">
    <location>
        <begin position="131"/>
        <end position="153"/>
    </location>
</feature>
<dbReference type="RefSeq" id="WP_354007827.1">
    <property type="nucleotide sequence ID" value="NZ_JBEWTA010000001.1"/>
</dbReference>
<proteinExistence type="predicted"/>
<evidence type="ECO:0000313" key="4">
    <source>
        <dbReference type="Proteomes" id="UP001549366"/>
    </source>
</evidence>
<keyword evidence="1" id="KW-1133">Transmembrane helix</keyword>
<feature type="transmembrane region" description="Helical" evidence="1">
    <location>
        <begin position="29"/>
        <end position="49"/>
    </location>
</feature>
<evidence type="ECO:0000313" key="3">
    <source>
        <dbReference type="EMBL" id="MET4757691.1"/>
    </source>
</evidence>
<evidence type="ECO:0000259" key="2">
    <source>
        <dbReference type="Pfam" id="PF07670"/>
    </source>
</evidence>
<dbReference type="PANTHER" id="PTHR35793">
    <property type="entry name" value="INNER MEMBRANE PROTEIN YJIG"/>
    <property type="match status" value="1"/>
</dbReference>
<keyword evidence="1" id="KW-0472">Membrane</keyword>
<dbReference type="InterPro" id="IPR052549">
    <property type="entry name" value="SpmB"/>
</dbReference>
<comment type="caution">
    <text evidence="3">The sequence shown here is derived from an EMBL/GenBank/DDBJ whole genome shotgun (WGS) entry which is preliminary data.</text>
</comment>
<dbReference type="PANTHER" id="PTHR35793:SF2">
    <property type="entry name" value="INNER MEMBRANE PROTEIN YJIG"/>
    <property type="match status" value="1"/>
</dbReference>
<accession>A0ABV2SIV5</accession>
<dbReference type="Proteomes" id="UP001549366">
    <property type="component" value="Unassembled WGS sequence"/>
</dbReference>
<dbReference type="Pfam" id="PF07670">
    <property type="entry name" value="Gate"/>
    <property type="match status" value="1"/>
</dbReference>
<protein>
    <submittedName>
        <fullName evidence="3">Spore maturation protein SpmB</fullName>
    </submittedName>
</protein>
<keyword evidence="4" id="KW-1185">Reference proteome</keyword>
<feature type="domain" description="Nucleoside transporter/FeoB GTPase Gate" evidence="2">
    <location>
        <begin position="28"/>
        <end position="104"/>
    </location>
</feature>
<name>A0ABV2SIV5_9GAMM</name>
<organism evidence="3 4">
    <name type="scientific">Endozoicomonas lisbonensis</name>
    <dbReference type="NCBI Taxonomy" id="3120522"/>
    <lineage>
        <taxon>Bacteria</taxon>
        <taxon>Pseudomonadati</taxon>
        <taxon>Pseudomonadota</taxon>
        <taxon>Gammaproteobacteria</taxon>
        <taxon>Oceanospirillales</taxon>
        <taxon>Endozoicomonadaceae</taxon>
        <taxon>Endozoicomonas</taxon>
    </lineage>
</organism>
<keyword evidence="1" id="KW-0812">Transmembrane</keyword>
<gene>
    <name evidence="3" type="ORF">V5J35_002883</name>
</gene>
<evidence type="ECO:0000256" key="1">
    <source>
        <dbReference type="SAM" id="Phobius"/>
    </source>
</evidence>
<reference evidence="3 4" key="1">
    <citation type="submission" date="2024-06" db="EMBL/GenBank/DDBJ databases">
        <title>Genomic Encyclopedia of Type Strains, Phase V (KMG-V): Genome sequencing to study the core and pangenomes of soil and plant-associated prokaryotes.</title>
        <authorList>
            <person name="Whitman W."/>
        </authorList>
    </citation>
    <scope>NUCLEOTIDE SEQUENCE [LARGE SCALE GENOMIC DNA]</scope>
    <source>
        <strain evidence="3 4">NE40</strain>
    </source>
</reference>
<sequence length="154" mass="16143">MAEKAQKQMLTDIFVGGAREGWNMGVGSIIPNVMMAFIVIKALSITGAMELFGNLFAPLMGLFGVPGEGAAVLMASFMSAGGGVGVMMSLFADGVLSGEHLAILAPANYLMGSTVQYAGRLLGVVSIEARFYPIMFGLVTLNGFIAMLLMRVLI</sequence>
<dbReference type="EMBL" id="JBEWTB010000002">
    <property type="protein sequence ID" value="MET4757691.1"/>
    <property type="molecule type" value="Genomic_DNA"/>
</dbReference>
<dbReference type="NCBIfam" id="NF007811">
    <property type="entry name" value="PRK10519.1"/>
    <property type="match status" value="1"/>
</dbReference>